<feature type="compositionally biased region" description="Basic and acidic residues" evidence="5">
    <location>
        <begin position="120"/>
        <end position="130"/>
    </location>
</feature>
<dbReference type="InterPro" id="IPR019363">
    <property type="entry name" value="LDAH"/>
</dbReference>
<dbReference type="GO" id="GO:0019915">
    <property type="term" value="P:lipid storage"/>
    <property type="evidence" value="ECO:0007669"/>
    <property type="project" value="InterPro"/>
</dbReference>
<dbReference type="PANTHER" id="PTHR13390:SF0">
    <property type="entry name" value="LIPID DROPLET-ASSOCIATED HYDROLASE"/>
    <property type="match status" value="1"/>
</dbReference>
<keyword evidence="3" id="KW-0551">Lipid droplet</keyword>
<proteinExistence type="inferred from homology"/>
<protein>
    <submittedName>
        <fullName evidence="6">Uncharacterized protein</fullName>
    </submittedName>
</protein>
<dbReference type="GO" id="GO:0016298">
    <property type="term" value="F:lipase activity"/>
    <property type="evidence" value="ECO:0007669"/>
    <property type="project" value="InterPro"/>
</dbReference>
<evidence type="ECO:0000256" key="4">
    <source>
        <dbReference type="ARBA" id="ARBA00022801"/>
    </source>
</evidence>
<dbReference type="GeneID" id="27712026"/>
<dbReference type="AlphaFoldDB" id="A0A0D2H8L3"/>
<dbReference type="GO" id="GO:0005811">
    <property type="term" value="C:lipid droplet"/>
    <property type="evidence" value="ECO:0007669"/>
    <property type="project" value="UniProtKB-SubCell"/>
</dbReference>
<sequence length="535" mass="60088">MRPLESRLSTNVFLHVPLQQSSSSSVREAKRTLQVVFFIPGNPGLIGYYHPFLALVVRGVLRGEENVGGRGRGHGREKERGFGDAGRKEDENGDGGEGWAQQTVVVAGFSLGGFDVGDESSPKSKEREEERAEEEEDLLYPPSFLSQSRHKQRQKQQENHGNLGDRKGKGTAAEGQQHHRMIYTLREQIELSYARVQYLVERLQEGQKANISEQEQEPLQVEVVLMGHSVGAYIALEIVRLWHERHPQPMLDPSDTTTADSHDRDDDTSRISSLGPSETRDGRSPSWSISTCILLTPTIQDIHLSPSGRLATPLLSYLPFLPGLAHMLLHAILLRLTPPAWFCLLVSRVTGMQVGSHGYETTMAFLRSGRGVKQALFMAQGEMREIRRDVWGREVWGASHHNDVMTAEEDDRSKSTTSSPRLFFWFAKKDHWIANITKEAIVKSRAADVGVQRDSFTGSPTNLAVVETEEVVFMPDQMGQTTARAARIHILETEAMVHAWCLDQSEFVARRVSSWLREVLHADNSMLRDGRSLNR</sequence>
<dbReference type="OrthoDB" id="448051at2759"/>
<dbReference type="InterPro" id="IPR029058">
    <property type="entry name" value="AB_hydrolase_fold"/>
</dbReference>
<dbReference type="VEuPathDB" id="FungiDB:Z520_06280"/>
<dbReference type="PANTHER" id="PTHR13390">
    <property type="entry name" value="LIPASE"/>
    <property type="match status" value="1"/>
</dbReference>
<dbReference type="STRING" id="1442371.A0A0D2H8L3"/>
<feature type="compositionally biased region" description="Basic and acidic residues" evidence="5">
    <location>
        <begin position="74"/>
        <end position="90"/>
    </location>
</feature>
<evidence type="ECO:0000256" key="5">
    <source>
        <dbReference type="SAM" id="MobiDB-lite"/>
    </source>
</evidence>
<feature type="compositionally biased region" description="Basic and acidic residues" evidence="5">
    <location>
        <begin position="260"/>
        <end position="269"/>
    </location>
</feature>
<feature type="region of interest" description="Disordered" evidence="5">
    <location>
        <begin position="65"/>
        <end position="98"/>
    </location>
</feature>
<evidence type="ECO:0000256" key="3">
    <source>
        <dbReference type="ARBA" id="ARBA00022677"/>
    </source>
</evidence>
<dbReference type="Pfam" id="PF10230">
    <property type="entry name" value="LIDHydrolase"/>
    <property type="match status" value="1"/>
</dbReference>
<comment type="similarity">
    <text evidence="2">Belongs to the AB hydrolase superfamily. LDAH family.</text>
</comment>
<keyword evidence="7" id="KW-1185">Reference proteome</keyword>
<dbReference type="SUPFAM" id="SSF53474">
    <property type="entry name" value="alpha/beta-Hydrolases"/>
    <property type="match status" value="1"/>
</dbReference>
<evidence type="ECO:0000256" key="1">
    <source>
        <dbReference type="ARBA" id="ARBA00004502"/>
    </source>
</evidence>
<feature type="region of interest" description="Disordered" evidence="5">
    <location>
        <begin position="113"/>
        <end position="177"/>
    </location>
</feature>
<evidence type="ECO:0000313" key="6">
    <source>
        <dbReference type="EMBL" id="KIX98200.1"/>
    </source>
</evidence>
<keyword evidence="4" id="KW-0378">Hydrolase</keyword>
<dbReference type="EMBL" id="KN848072">
    <property type="protein sequence ID" value="KIX98200.1"/>
    <property type="molecule type" value="Genomic_DNA"/>
</dbReference>
<evidence type="ECO:0000256" key="2">
    <source>
        <dbReference type="ARBA" id="ARBA00008300"/>
    </source>
</evidence>
<comment type="subcellular location">
    <subcellularLocation>
        <location evidence="1">Lipid droplet</location>
    </subcellularLocation>
</comment>
<accession>A0A0D2H8L3</accession>
<feature type="region of interest" description="Disordered" evidence="5">
    <location>
        <begin position="249"/>
        <end position="285"/>
    </location>
</feature>
<feature type="compositionally biased region" description="Basic and acidic residues" evidence="5">
    <location>
        <begin position="155"/>
        <end position="168"/>
    </location>
</feature>
<evidence type="ECO:0000313" key="7">
    <source>
        <dbReference type="Proteomes" id="UP000053411"/>
    </source>
</evidence>
<name>A0A0D2H8L3_9EURO</name>
<reference evidence="6 7" key="1">
    <citation type="submission" date="2015-01" db="EMBL/GenBank/DDBJ databases">
        <title>The Genome Sequence of Fonsecaea multimorphosa CBS 102226.</title>
        <authorList>
            <consortium name="The Broad Institute Genomics Platform"/>
            <person name="Cuomo C."/>
            <person name="de Hoog S."/>
            <person name="Gorbushina A."/>
            <person name="Stielow B."/>
            <person name="Teixiera M."/>
            <person name="Abouelleil A."/>
            <person name="Chapman S.B."/>
            <person name="Priest M."/>
            <person name="Young S.K."/>
            <person name="Wortman J."/>
            <person name="Nusbaum C."/>
            <person name="Birren B."/>
        </authorList>
    </citation>
    <scope>NUCLEOTIDE SEQUENCE [LARGE SCALE GENOMIC DNA]</scope>
    <source>
        <strain evidence="6 7">CBS 102226</strain>
    </source>
</reference>
<gene>
    <name evidence="6" type="ORF">Z520_06280</name>
</gene>
<dbReference type="RefSeq" id="XP_016632323.1">
    <property type="nucleotide sequence ID" value="XM_016776781.1"/>
</dbReference>
<organism evidence="6 7">
    <name type="scientific">Fonsecaea multimorphosa CBS 102226</name>
    <dbReference type="NCBI Taxonomy" id="1442371"/>
    <lineage>
        <taxon>Eukaryota</taxon>
        <taxon>Fungi</taxon>
        <taxon>Dikarya</taxon>
        <taxon>Ascomycota</taxon>
        <taxon>Pezizomycotina</taxon>
        <taxon>Eurotiomycetes</taxon>
        <taxon>Chaetothyriomycetidae</taxon>
        <taxon>Chaetothyriales</taxon>
        <taxon>Herpotrichiellaceae</taxon>
        <taxon>Fonsecaea</taxon>
    </lineage>
</organism>
<dbReference type="Proteomes" id="UP000053411">
    <property type="component" value="Unassembled WGS sequence"/>
</dbReference>